<evidence type="ECO:0000256" key="5">
    <source>
        <dbReference type="RuleBase" id="RU004508"/>
    </source>
</evidence>
<dbReference type="Proteomes" id="UP000427769">
    <property type="component" value="Chromosome"/>
</dbReference>
<evidence type="ECO:0000256" key="4">
    <source>
        <dbReference type="PIRSR" id="PIRSR000390-2"/>
    </source>
</evidence>
<feature type="modified residue" description="N6-(pyridoxal phosphate)lysine" evidence="4">
    <location>
        <position position="203"/>
    </location>
</feature>
<accession>A0A5K7YZD6</accession>
<proteinExistence type="inferred from homology"/>
<dbReference type="InterPro" id="IPR000653">
    <property type="entry name" value="DegT/StrS_aminotransferase"/>
</dbReference>
<dbReference type="OrthoDB" id="9771070at2"/>
<dbReference type="Pfam" id="PF01041">
    <property type="entry name" value="DegT_DnrJ_EryC1"/>
    <property type="match status" value="1"/>
</dbReference>
<gene>
    <name evidence="6" type="ORF">DSCW_11670</name>
</gene>
<dbReference type="RefSeq" id="WP_155302830.1">
    <property type="nucleotide sequence ID" value="NZ_AP021875.1"/>
</dbReference>
<keyword evidence="7" id="KW-1185">Reference proteome</keyword>
<keyword evidence="6" id="KW-0032">Aminotransferase</keyword>
<evidence type="ECO:0000256" key="2">
    <source>
        <dbReference type="ARBA" id="ARBA00037999"/>
    </source>
</evidence>
<sequence>MKQKVEDLAIFGGEPVFTQVRPRGQLDAGSPATFFKYVKDSFLNRRITNFGPNVRLLEKKLCEYHNVEFCVTFCNACIATLALIEACLQIRKGKNVIIPAFTYAGLPHLPIWNNLTPVFCDSDLETHTIDIEAIRRSVNSDTVAIIGVHQVNSPCAINEIEEIAGERQIPLIFDAVYGVHCTYHGKRIGGFGNAEIFSLHATKLINGFEGGYITTNDPGLARKLHKISTFGFASKDKISCFGLNGKLNEIHAALALASLEKVEGVVQQNKHRYDLYRDYFKDMTGCSILQYRDGAQYNYSFVIFEVDSAWRLSRDEICQICTKENAYVKPYYSLPLHLSHQIPMIKDRPALPNTERLSKRFVSMPVGRFVDEETIRRIADLFRFIKDNDGEISEKL</sequence>
<feature type="active site" description="Proton acceptor" evidence="3">
    <location>
        <position position="203"/>
    </location>
</feature>
<evidence type="ECO:0000256" key="1">
    <source>
        <dbReference type="ARBA" id="ARBA00022898"/>
    </source>
</evidence>
<dbReference type="SUPFAM" id="SSF53383">
    <property type="entry name" value="PLP-dependent transferases"/>
    <property type="match status" value="1"/>
</dbReference>
<dbReference type="GO" id="GO:0030170">
    <property type="term" value="F:pyridoxal phosphate binding"/>
    <property type="evidence" value="ECO:0007669"/>
    <property type="project" value="TreeGrafter"/>
</dbReference>
<dbReference type="EMBL" id="AP021875">
    <property type="protein sequence ID" value="BBO73750.1"/>
    <property type="molecule type" value="Genomic_DNA"/>
</dbReference>
<evidence type="ECO:0000313" key="6">
    <source>
        <dbReference type="EMBL" id="BBO73750.1"/>
    </source>
</evidence>
<dbReference type="InterPro" id="IPR015421">
    <property type="entry name" value="PyrdxlP-dep_Trfase_major"/>
</dbReference>
<dbReference type="InterPro" id="IPR015424">
    <property type="entry name" value="PyrdxlP-dep_Trfase"/>
</dbReference>
<evidence type="ECO:0000256" key="3">
    <source>
        <dbReference type="PIRSR" id="PIRSR000390-1"/>
    </source>
</evidence>
<dbReference type="Gene3D" id="3.90.1150.10">
    <property type="entry name" value="Aspartate Aminotransferase, domain 1"/>
    <property type="match status" value="1"/>
</dbReference>
<evidence type="ECO:0000313" key="7">
    <source>
        <dbReference type="Proteomes" id="UP000427769"/>
    </source>
</evidence>
<reference evidence="6 7" key="1">
    <citation type="submission" date="2019-11" db="EMBL/GenBank/DDBJ databases">
        <title>Comparative genomics of hydrocarbon-degrading Desulfosarcina strains.</title>
        <authorList>
            <person name="Watanabe M."/>
            <person name="Kojima H."/>
            <person name="Fukui M."/>
        </authorList>
    </citation>
    <scope>NUCLEOTIDE SEQUENCE [LARGE SCALE GENOMIC DNA]</scope>
    <source>
        <strain evidence="6 7">PP31</strain>
    </source>
</reference>
<dbReference type="AlphaFoldDB" id="A0A5K7YZD6"/>
<dbReference type="InterPro" id="IPR015422">
    <property type="entry name" value="PyrdxlP-dep_Trfase_small"/>
</dbReference>
<keyword evidence="6" id="KW-0808">Transferase</keyword>
<name>A0A5K7YZD6_9BACT</name>
<comment type="similarity">
    <text evidence="2 5">Belongs to the DegT/DnrJ/EryC1 family.</text>
</comment>
<keyword evidence="1 4" id="KW-0663">Pyridoxal phosphate</keyword>
<dbReference type="GO" id="GO:0008483">
    <property type="term" value="F:transaminase activity"/>
    <property type="evidence" value="ECO:0007669"/>
    <property type="project" value="UniProtKB-KW"/>
</dbReference>
<dbReference type="KEGG" id="dwd:DSCW_11670"/>
<dbReference type="Gene3D" id="3.40.640.10">
    <property type="entry name" value="Type I PLP-dependent aspartate aminotransferase-like (Major domain)"/>
    <property type="match status" value="1"/>
</dbReference>
<dbReference type="PANTHER" id="PTHR30244">
    <property type="entry name" value="TRANSAMINASE"/>
    <property type="match status" value="1"/>
</dbReference>
<dbReference type="PANTHER" id="PTHR30244:SF9">
    <property type="entry name" value="PROTEIN RV3402C"/>
    <property type="match status" value="1"/>
</dbReference>
<protein>
    <submittedName>
        <fullName evidence="6">dTDP-4-dehydro-6-deoxyglucose aminotransferase</fullName>
    </submittedName>
</protein>
<dbReference type="GO" id="GO:0000271">
    <property type="term" value="P:polysaccharide biosynthetic process"/>
    <property type="evidence" value="ECO:0007669"/>
    <property type="project" value="TreeGrafter"/>
</dbReference>
<dbReference type="PIRSF" id="PIRSF000390">
    <property type="entry name" value="PLP_StrS"/>
    <property type="match status" value="1"/>
</dbReference>
<organism evidence="6 7">
    <name type="scientific">Desulfosarcina widdelii</name>
    <dbReference type="NCBI Taxonomy" id="947919"/>
    <lineage>
        <taxon>Bacteria</taxon>
        <taxon>Pseudomonadati</taxon>
        <taxon>Thermodesulfobacteriota</taxon>
        <taxon>Desulfobacteria</taxon>
        <taxon>Desulfobacterales</taxon>
        <taxon>Desulfosarcinaceae</taxon>
        <taxon>Desulfosarcina</taxon>
    </lineage>
</organism>